<evidence type="ECO:0000313" key="1">
    <source>
        <dbReference type="EMBL" id="GGG61954.1"/>
    </source>
</evidence>
<dbReference type="EMBL" id="BMHY01000002">
    <property type="protein sequence ID" value="GGG61954.1"/>
    <property type="molecule type" value="Genomic_DNA"/>
</dbReference>
<sequence>MNEALLKKMHYKQGSAIVLHAPEGYVLGVESDDGQAGPYAFIQLFVSSLSDAAEKIPQTLPLVAEDAVFWITYPKKGPKIKPDINRDSLAALVQETTAYRPVSNVAVDEQWSALRFRLKEKVKSVK</sequence>
<evidence type="ECO:0000313" key="2">
    <source>
        <dbReference type="Proteomes" id="UP000600247"/>
    </source>
</evidence>
<organism evidence="1 2">
    <name type="scientific">Paenibacillus radicis</name>
    <name type="common">ex Gao et al. 2016</name>
    <dbReference type="NCBI Taxonomy" id="1737354"/>
    <lineage>
        <taxon>Bacteria</taxon>
        <taxon>Bacillati</taxon>
        <taxon>Bacillota</taxon>
        <taxon>Bacilli</taxon>
        <taxon>Bacillales</taxon>
        <taxon>Paenibacillaceae</taxon>
        <taxon>Paenibacillus</taxon>
    </lineage>
</organism>
<dbReference type="AlphaFoldDB" id="A0A917GZN2"/>
<comment type="caution">
    <text evidence="1">The sequence shown here is derived from an EMBL/GenBank/DDBJ whole genome shotgun (WGS) entry which is preliminary data.</text>
</comment>
<proteinExistence type="predicted"/>
<dbReference type="RefSeq" id="WP_188888252.1">
    <property type="nucleotide sequence ID" value="NZ_BMHY01000002.1"/>
</dbReference>
<protein>
    <recommendedName>
        <fullName evidence="3">DUF3052 domain-containing protein</fullName>
    </recommendedName>
</protein>
<evidence type="ECO:0008006" key="3">
    <source>
        <dbReference type="Google" id="ProtNLM"/>
    </source>
</evidence>
<accession>A0A917GZN2</accession>
<keyword evidence="2" id="KW-1185">Reference proteome</keyword>
<dbReference type="Proteomes" id="UP000600247">
    <property type="component" value="Unassembled WGS sequence"/>
</dbReference>
<name>A0A917GZN2_9BACL</name>
<gene>
    <name evidence="1" type="ORF">GCM10010918_14440</name>
</gene>
<reference evidence="1 2" key="1">
    <citation type="journal article" date="2014" name="Int. J. Syst. Evol. Microbiol.">
        <title>Complete genome sequence of Corynebacterium casei LMG S-19264T (=DSM 44701T), isolated from a smear-ripened cheese.</title>
        <authorList>
            <consortium name="US DOE Joint Genome Institute (JGI-PGF)"/>
            <person name="Walter F."/>
            <person name="Albersmeier A."/>
            <person name="Kalinowski J."/>
            <person name="Ruckert C."/>
        </authorList>
    </citation>
    <scope>NUCLEOTIDE SEQUENCE [LARGE SCALE GENOMIC DNA]</scope>
    <source>
        <strain evidence="1 2">CGMCC 1.15286</strain>
    </source>
</reference>